<dbReference type="EMBL" id="LABZ01000037">
    <property type="protein sequence ID" value="KMO43775.1"/>
    <property type="molecule type" value="Genomic_DNA"/>
</dbReference>
<sequence length="281" mass="31519">MRALEPASPVWSRVPNVRSVRVLHPQRDFGRLMPDSTGGSPVLIPLLVPHIRDRPRGYVTACPSLKALAVLGDKGRFSRFVTRHGLAEACPVTYDTIEAAVFPVIAKPVGGGSGCGIALLRNMKQYELFIDTYLWKQNKYILQEFIDQDDDYCLYMFCSRGKIVWHQAFRYPLTSDWRIRGIVTAMGEVCTIGSRQIAQIAKFMEILNYTGPCNADFKVLPDGSIRILEFNPRLGGTLMVPEGIDFLAENLRLAITHGVMEPRLSIRKNAPPANEERLTLD</sequence>
<dbReference type="GO" id="GO:0005524">
    <property type="term" value="F:ATP binding"/>
    <property type="evidence" value="ECO:0007669"/>
    <property type="project" value="UniProtKB-UniRule"/>
</dbReference>
<keyword evidence="5" id="KW-1185">Reference proteome</keyword>
<dbReference type="SUPFAM" id="SSF56059">
    <property type="entry name" value="Glutathione synthetase ATP-binding domain-like"/>
    <property type="match status" value="1"/>
</dbReference>
<evidence type="ECO:0000256" key="2">
    <source>
        <dbReference type="PROSITE-ProRule" id="PRU00409"/>
    </source>
</evidence>
<comment type="caution">
    <text evidence="4">The sequence shown here is derived from an EMBL/GenBank/DDBJ whole genome shotgun (WGS) entry which is preliminary data.</text>
</comment>
<dbReference type="Gene3D" id="3.30.1490.20">
    <property type="entry name" value="ATP-grasp fold, A domain"/>
    <property type="match status" value="1"/>
</dbReference>
<evidence type="ECO:0000313" key="5">
    <source>
        <dbReference type="Proteomes" id="UP000036449"/>
    </source>
</evidence>
<name>A0A0J6T8R0_9HYPH</name>
<gene>
    <name evidence="4" type="ORF">VQ03_06790</name>
</gene>
<organism evidence="4 5">
    <name type="scientific">Methylobacterium tarhaniae</name>
    <dbReference type="NCBI Taxonomy" id="1187852"/>
    <lineage>
        <taxon>Bacteria</taxon>
        <taxon>Pseudomonadati</taxon>
        <taxon>Pseudomonadota</taxon>
        <taxon>Alphaproteobacteria</taxon>
        <taxon>Hyphomicrobiales</taxon>
        <taxon>Methylobacteriaceae</taxon>
        <taxon>Methylobacterium</taxon>
    </lineage>
</organism>
<reference evidence="4 5" key="1">
    <citation type="submission" date="2015-03" db="EMBL/GenBank/DDBJ databases">
        <title>Genome sequencing of Methylobacterium tarhaniae DSM 25844.</title>
        <authorList>
            <person name="Chaudhry V."/>
            <person name="Patil P.B."/>
        </authorList>
    </citation>
    <scope>NUCLEOTIDE SEQUENCE [LARGE SCALE GENOMIC DNA]</scope>
    <source>
        <strain evidence="4 5">DSM 25844</strain>
    </source>
</reference>
<dbReference type="Proteomes" id="UP000036449">
    <property type="component" value="Unassembled WGS sequence"/>
</dbReference>
<dbReference type="InterPro" id="IPR011761">
    <property type="entry name" value="ATP-grasp"/>
</dbReference>
<dbReference type="InterPro" id="IPR013815">
    <property type="entry name" value="ATP_grasp_subdomain_1"/>
</dbReference>
<dbReference type="GO" id="GO:0008716">
    <property type="term" value="F:D-alanine-D-alanine ligase activity"/>
    <property type="evidence" value="ECO:0007669"/>
    <property type="project" value="InterPro"/>
</dbReference>
<feature type="domain" description="ATP-grasp" evidence="3">
    <location>
        <begin position="65"/>
        <end position="260"/>
    </location>
</feature>
<evidence type="ECO:0000259" key="3">
    <source>
        <dbReference type="PROSITE" id="PS50975"/>
    </source>
</evidence>
<dbReference type="GO" id="GO:0046872">
    <property type="term" value="F:metal ion binding"/>
    <property type="evidence" value="ECO:0007669"/>
    <property type="project" value="InterPro"/>
</dbReference>
<keyword evidence="2" id="KW-0547">Nucleotide-binding</keyword>
<dbReference type="PROSITE" id="PS50975">
    <property type="entry name" value="ATP_GRASP"/>
    <property type="match status" value="1"/>
</dbReference>
<dbReference type="InterPro" id="IPR011095">
    <property type="entry name" value="Dala_Dala_lig_C"/>
</dbReference>
<dbReference type="Pfam" id="PF07478">
    <property type="entry name" value="Dala_Dala_lig_C"/>
    <property type="match status" value="1"/>
</dbReference>
<dbReference type="PATRIC" id="fig|1187852.3.peg.4733"/>
<evidence type="ECO:0000313" key="4">
    <source>
        <dbReference type="EMBL" id="KMO43775.1"/>
    </source>
</evidence>
<dbReference type="AlphaFoldDB" id="A0A0J6T8R0"/>
<proteinExistence type="predicted"/>
<evidence type="ECO:0000256" key="1">
    <source>
        <dbReference type="ARBA" id="ARBA00022598"/>
    </source>
</evidence>
<protein>
    <recommendedName>
        <fullName evidence="3">ATP-grasp domain-containing protein</fullName>
    </recommendedName>
</protein>
<dbReference type="Gene3D" id="3.30.470.20">
    <property type="entry name" value="ATP-grasp fold, B domain"/>
    <property type="match status" value="1"/>
</dbReference>
<accession>A0A0J6T8R0</accession>
<keyword evidence="1" id="KW-0436">Ligase</keyword>
<keyword evidence="2" id="KW-0067">ATP-binding</keyword>